<gene>
    <name evidence="10" type="ORF">WMO41_01500</name>
</gene>
<comment type="subunit">
    <text evidence="4">The complex is composed of two ATP-binding proteins (PstB), two transmembrane proteins (PstC and PstA) and a solute-binding protein (PstS).</text>
</comment>
<comment type="function">
    <text evidence="1">Part of the ABC transporter complex PstSACB involved in phosphate import.</text>
</comment>
<evidence type="ECO:0000256" key="5">
    <source>
        <dbReference type="ARBA" id="ARBA00022592"/>
    </source>
</evidence>
<keyword evidence="8" id="KW-0449">Lipoprotein</keyword>
<feature type="domain" description="PBP" evidence="9">
    <location>
        <begin position="36"/>
        <end position="144"/>
    </location>
</feature>
<keyword evidence="6" id="KW-0732">Signal</keyword>
<dbReference type="Proteomes" id="UP001437460">
    <property type="component" value="Unassembled WGS sequence"/>
</dbReference>
<keyword evidence="7" id="KW-0564">Palmitate</keyword>
<keyword evidence="5" id="KW-0813">Transport</keyword>
<dbReference type="PROSITE" id="PS51257">
    <property type="entry name" value="PROKAR_LIPOPROTEIN"/>
    <property type="match status" value="1"/>
</dbReference>
<comment type="subcellular location">
    <subcellularLocation>
        <location evidence="2">Cell membrane</location>
        <topology evidence="2">Lipid-anchor</topology>
    </subcellularLocation>
</comment>
<dbReference type="InterPro" id="IPR024370">
    <property type="entry name" value="PBP_domain"/>
</dbReference>
<dbReference type="SUPFAM" id="SSF53850">
    <property type="entry name" value="Periplasmic binding protein-like II"/>
    <property type="match status" value="2"/>
</dbReference>
<dbReference type="EMBL" id="JBBMFJ010000002">
    <property type="protein sequence ID" value="MEQ2561867.1"/>
    <property type="molecule type" value="Genomic_DNA"/>
</dbReference>
<organism evidence="10 11">
    <name type="scientific">Ventrimonas faecis</name>
    <dbReference type="NCBI Taxonomy" id="3133170"/>
    <lineage>
        <taxon>Bacteria</taxon>
        <taxon>Bacillati</taxon>
        <taxon>Bacillota</taxon>
        <taxon>Clostridia</taxon>
        <taxon>Lachnospirales</taxon>
        <taxon>Lachnospiraceae</taxon>
        <taxon>Ventrimonas</taxon>
    </lineage>
</organism>
<keyword evidence="5" id="KW-0592">Phosphate transport</keyword>
<comment type="similarity">
    <text evidence="3">Belongs to the PstS family.</text>
</comment>
<evidence type="ECO:0000256" key="1">
    <source>
        <dbReference type="ARBA" id="ARBA00002841"/>
    </source>
</evidence>
<feature type="domain" description="PBP" evidence="9">
    <location>
        <begin position="167"/>
        <end position="279"/>
    </location>
</feature>
<dbReference type="RefSeq" id="WP_349228303.1">
    <property type="nucleotide sequence ID" value="NZ_JBBMFJ010000002.1"/>
</dbReference>
<sequence length="281" mass="30408">MRRTCKISVILAIAGIALLTGGCRKQTELPDVSGLGSITVISREEGSGTKTEFENLIHLQQNASDAEADSTENMIDQISNSKGAIGYAAFSSVKDTKETKILAVDGIQPTADTIKKGTYPLCREYLLAYTGDLNDAEADFLAYMKTAGQGIVEQFCVPESKADTFLSDQSSGTIRISGSSSAAPILTALAEDYQKYNTHVQILIETTDSTAGLNLALEGRCDLAMSSRALKDYEKELLNAQVIGKDAIAVLVQSENPVQDLSAKQIRKIYEKTYENWSDIK</sequence>
<evidence type="ECO:0000313" key="11">
    <source>
        <dbReference type="Proteomes" id="UP001437460"/>
    </source>
</evidence>
<evidence type="ECO:0000256" key="3">
    <source>
        <dbReference type="ARBA" id="ARBA00008725"/>
    </source>
</evidence>
<dbReference type="Gene3D" id="3.40.190.10">
    <property type="entry name" value="Periplasmic binding protein-like II"/>
    <property type="match status" value="4"/>
</dbReference>
<evidence type="ECO:0000256" key="7">
    <source>
        <dbReference type="ARBA" id="ARBA00023139"/>
    </source>
</evidence>
<evidence type="ECO:0000313" key="10">
    <source>
        <dbReference type="EMBL" id="MEQ2561867.1"/>
    </source>
</evidence>
<reference evidence="10 11" key="1">
    <citation type="submission" date="2024-03" db="EMBL/GenBank/DDBJ databases">
        <title>Human intestinal bacterial collection.</title>
        <authorList>
            <person name="Pauvert C."/>
            <person name="Hitch T.C.A."/>
            <person name="Clavel T."/>
        </authorList>
    </citation>
    <scope>NUCLEOTIDE SEQUENCE [LARGE SCALE GENOMIC DNA]</scope>
    <source>
        <strain evidence="10 11">CLA-AP-H27</strain>
    </source>
</reference>
<dbReference type="Pfam" id="PF12849">
    <property type="entry name" value="PBP_like_2"/>
    <property type="match status" value="2"/>
</dbReference>
<comment type="caution">
    <text evidence="10">The sequence shown here is derived from an EMBL/GenBank/DDBJ whole genome shotgun (WGS) entry which is preliminary data.</text>
</comment>
<dbReference type="PANTHER" id="PTHR30570">
    <property type="entry name" value="PERIPLASMIC PHOSPHATE BINDING COMPONENT OF PHOSPHATE ABC TRANSPORTER"/>
    <property type="match status" value="1"/>
</dbReference>
<dbReference type="InterPro" id="IPR050811">
    <property type="entry name" value="Phosphate_ABC_transporter"/>
</dbReference>
<evidence type="ECO:0000259" key="9">
    <source>
        <dbReference type="Pfam" id="PF12849"/>
    </source>
</evidence>
<dbReference type="PANTHER" id="PTHR30570:SF1">
    <property type="entry name" value="PHOSPHATE-BINDING PROTEIN PSTS"/>
    <property type="match status" value="1"/>
</dbReference>
<evidence type="ECO:0000256" key="8">
    <source>
        <dbReference type="ARBA" id="ARBA00023288"/>
    </source>
</evidence>
<accession>A0ABV1HHT0</accession>
<evidence type="ECO:0000256" key="2">
    <source>
        <dbReference type="ARBA" id="ARBA00004193"/>
    </source>
</evidence>
<protein>
    <submittedName>
        <fullName evidence="10">Substrate-binding domain-containing protein</fullName>
    </submittedName>
</protein>
<evidence type="ECO:0000256" key="4">
    <source>
        <dbReference type="ARBA" id="ARBA00011529"/>
    </source>
</evidence>
<proteinExistence type="inferred from homology"/>
<evidence type="ECO:0000256" key="6">
    <source>
        <dbReference type="ARBA" id="ARBA00022729"/>
    </source>
</evidence>
<keyword evidence="11" id="KW-1185">Reference proteome</keyword>
<name>A0ABV1HHT0_9FIRM</name>